<dbReference type="OrthoDB" id="4140664at2759"/>
<comment type="caution">
    <text evidence="1">The sequence shown here is derived from an EMBL/GenBank/DDBJ whole genome shotgun (WGS) entry which is preliminary data.</text>
</comment>
<accession>A0A5Q4BRB7</accession>
<name>A0A5Q4BRB7_9PEZI</name>
<evidence type="ECO:0000313" key="2">
    <source>
        <dbReference type="Proteomes" id="UP000326340"/>
    </source>
</evidence>
<proteinExistence type="predicted"/>
<reference evidence="1 2" key="1">
    <citation type="journal article" date="2019" name="Sci. Rep.">
        <title>Colletotrichum shisoi sp. nov., an anthracnose pathogen of Perilla frutescens in Japan: molecular phylogenetic, morphological and genomic evidence.</title>
        <authorList>
            <person name="Gan P."/>
            <person name="Tsushima A."/>
            <person name="Hiroyama R."/>
            <person name="Narusaka M."/>
            <person name="Takano Y."/>
            <person name="Narusaka Y."/>
            <person name="Kawaradani M."/>
            <person name="Damm U."/>
            <person name="Shirasu K."/>
        </authorList>
    </citation>
    <scope>NUCLEOTIDE SEQUENCE [LARGE SCALE GENOMIC DNA]</scope>
    <source>
        <strain evidence="1 2">PG-2018a</strain>
    </source>
</reference>
<protein>
    <submittedName>
        <fullName evidence="1">Uncharacterized protein</fullName>
    </submittedName>
</protein>
<gene>
    <name evidence="1" type="ORF">CSHISOI_05913</name>
</gene>
<dbReference type="AlphaFoldDB" id="A0A5Q4BRB7"/>
<evidence type="ECO:0000313" key="1">
    <source>
        <dbReference type="EMBL" id="TQN69578.1"/>
    </source>
</evidence>
<dbReference type="Proteomes" id="UP000326340">
    <property type="component" value="Unassembled WGS sequence"/>
</dbReference>
<dbReference type="EMBL" id="PUHP01000500">
    <property type="protein sequence ID" value="TQN69578.1"/>
    <property type="molecule type" value="Genomic_DNA"/>
</dbReference>
<keyword evidence="2" id="KW-1185">Reference proteome</keyword>
<organism evidence="1 2">
    <name type="scientific">Colletotrichum shisoi</name>
    <dbReference type="NCBI Taxonomy" id="2078593"/>
    <lineage>
        <taxon>Eukaryota</taxon>
        <taxon>Fungi</taxon>
        <taxon>Dikarya</taxon>
        <taxon>Ascomycota</taxon>
        <taxon>Pezizomycotina</taxon>
        <taxon>Sordariomycetes</taxon>
        <taxon>Hypocreomycetidae</taxon>
        <taxon>Glomerellales</taxon>
        <taxon>Glomerellaceae</taxon>
        <taxon>Colletotrichum</taxon>
        <taxon>Colletotrichum destructivum species complex</taxon>
    </lineage>
</organism>
<sequence>MTLDKASTCCGKSAECICDACTCDKASDGSYNPSEHETDFTTRR</sequence>